<name>A0A4R7JBB9_9ACTN</name>
<protein>
    <recommendedName>
        <fullName evidence="3">UvrA DNA-binding domain-containing protein</fullName>
    </recommendedName>
</protein>
<keyword evidence="2" id="KW-0862">Zinc</keyword>
<dbReference type="Gene3D" id="1.20.1580.10">
    <property type="entry name" value="ABC transporter ATPase like domain"/>
    <property type="match status" value="1"/>
</dbReference>
<dbReference type="Proteomes" id="UP000295371">
    <property type="component" value="Unassembled WGS sequence"/>
</dbReference>
<proteinExistence type="predicted"/>
<feature type="domain" description="UvrA DNA-binding" evidence="3">
    <location>
        <begin position="77"/>
        <end position="130"/>
    </location>
</feature>
<sequence>MKIPLLPNPPSARNGYAARRTAEVSWCGRALNRTGVRSVAGPGLRRTGAPAQRRGAVLDAAGACPSCQGTGLVRAVDDAALVSDPSKTIDDGAVVPWQMFGFNVQPAVAREFGVRTDVPWTDLTDDERQMMGTDARVGVT</sequence>
<dbReference type="InterPro" id="IPR041552">
    <property type="entry name" value="UvrA_DNA-bd"/>
</dbReference>
<keyword evidence="1" id="KW-0479">Metal-binding</keyword>
<evidence type="ECO:0000256" key="2">
    <source>
        <dbReference type="ARBA" id="ARBA00022833"/>
    </source>
</evidence>
<evidence type="ECO:0000313" key="5">
    <source>
        <dbReference type="Proteomes" id="UP000295371"/>
    </source>
</evidence>
<evidence type="ECO:0000256" key="1">
    <source>
        <dbReference type="ARBA" id="ARBA00022723"/>
    </source>
</evidence>
<dbReference type="EMBL" id="SOAW01000001">
    <property type="protein sequence ID" value="TDT33957.1"/>
    <property type="molecule type" value="Genomic_DNA"/>
</dbReference>
<evidence type="ECO:0000313" key="4">
    <source>
        <dbReference type="EMBL" id="TDT33957.1"/>
    </source>
</evidence>
<evidence type="ECO:0000259" key="3">
    <source>
        <dbReference type="Pfam" id="PF17755"/>
    </source>
</evidence>
<dbReference type="AlphaFoldDB" id="A0A4R7JBB9"/>
<comment type="caution">
    <text evidence="4">The sequence shown here is derived from an EMBL/GenBank/DDBJ whole genome shotgun (WGS) entry which is preliminary data.</text>
</comment>
<gene>
    <name evidence="4" type="ORF">CLV29_1595</name>
</gene>
<reference evidence="4 5" key="1">
    <citation type="submission" date="2019-03" db="EMBL/GenBank/DDBJ databases">
        <title>Genomic Encyclopedia of Archaeal and Bacterial Type Strains, Phase II (KMG-II): from individual species to whole genera.</title>
        <authorList>
            <person name="Goeker M."/>
        </authorList>
    </citation>
    <scope>NUCLEOTIDE SEQUENCE [LARGE SCALE GENOMIC DNA]</scope>
    <source>
        <strain evidence="4 5">DSM 24323</strain>
    </source>
</reference>
<dbReference type="Gene3D" id="1.10.8.280">
    <property type="entry name" value="ABC transporter ATPase domain-like"/>
    <property type="match status" value="1"/>
</dbReference>
<dbReference type="Pfam" id="PF17755">
    <property type="entry name" value="UvrA_DNA-bind"/>
    <property type="match status" value="1"/>
</dbReference>
<dbReference type="GO" id="GO:0046872">
    <property type="term" value="F:metal ion binding"/>
    <property type="evidence" value="ECO:0007669"/>
    <property type="project" value="UniProtKB-KW"/>
</dbReference>
<accession>A0A4R7JBB9</accession>
<organism evidence="4 5">
    <name type="scientific">Naumannella halotolerans</name>
    <dbReference type="NCBI Taxonomy" id="993414"/>
    <lineage>
        <taxon>Bacteria</taxon>
        <taxon>Bacillati</taxon>
        <taxon>Actinomycetota</taxon>
        <taxon>Actinomycetes</taxon>
        <taxon>Propionibacteriales</taxon>
        <taxon>Propionibacteriaceae</taxon>
        <taxon>Naumannella</taxon>
    </lineage>
</organism>
<keyword evidence="5" id="KW-1185">Reference proteome</keyword>